<evidence type="ECO:0000313" key="2">
    <source>
        <dbReference type="EMBL" id="THD85477.1"/>
    </source>
</evidence>
<dbReference type="InterPro" id="IPR050983">
    <property type="entry name" value="GST_Omega/HSP26"/>
</dbReference>
<feature type="domain" description="GST N-terminal" evidence="1">
    <location>
        <begin position="1"/>
        <end position="82"/>
    </location>
</feature>
<dbReference type="InterPro" id="IPR036282">
    <property type="entry name" value="Glutathione-S-Trfase_C_sf"/>
</dbReference>
<accession>A0A4S3MSM2</accession>
<dbReference type="PANTHER" id="PTHR43968:SF6">
    <property type="entry name" value="GLUTATHIONE S-TRANSFERASE OMEGA"/>
    <property type="match status" value="1"/>
</dbReference>
<protein>
    <submittedName>
        <fullName evidence="2">Glutathione S-transferase</fullName>
    </submittedName>
</protein>
<dbReference type="AlphaFoldDB" id="A0A4S3MSM2"/>
<dbReference type="Gene3D" id="3.40.30.10">
    <property type="entry name" value="Glutaredoxin"/>
    <property type="match status" value="1"/>
</dbReference>
<dbReference type="Pfam" id="PF13409">
    <property type="entry name" value="GST_N_2"/>
    <property type="match status" value="1"/>
</dbReference>
<gene>
    <name evidence="2" type="ORF">E7811_07210</name>
</gene>
<name>A0A4S3MSM2_9RHOB</name>
<dbReference type="Gene3D" id="1.20.1050.10">
    <property type="match status" value="1"/>
</dbReference>
<dbReference type="PANTHER" id="PTHR43968">
    <property type="match status" value="1"/>
</dbReference>
<keyword evidence="3" id="KW-1185">Reference proteome</keyword>
<dbReference type="OrthoDB" id="9795329at2"/>
<evidence type="ECO:0000313" key="3">
    <source>
        <dbReference type="Proteomes" id="UP000309450"/>
    </source>
</evidence>
<dbReference type="GO" id="GO:0016740">
    <property type="term" value="F:transferase activity"/>
    <property type="evidence" value="ECO:0007669"/>
    <property type="project" value="UniProtKB-KW"/>
</dbReference>
<evidence type="ECO:0000259" key="1">
    <source>
        <dbReference type="PROSITE" id="PS50404"/>
    </source>
</evidence>
<comment type="caution">
    <text evidence="2">The sequence shown here is derived from an EMBL/GenBank/DDBJ whole genome shotgun (WGS) entry which is preliminary data.</text>
</comment>
<dbReference type="EMBL" id="SSND01000001">
    <property type="protein sequence ID" value="THD85477.1"/>
    <property type="molecule type" value="Genomic_DNA"/>
</dbReference>
<dbReference type="Proteomes" id="UP000309450">
    <property type="component" value="Unassembled WGS sequence"/>
</dbReference>
<dbReference type="RefSeq" id="WP_136393850.1">
    <property type="nucleotide sequence ID" value="NZ_SSND01000001.1"/>
</dbReference>
<dbReference type="PROSITE" id="PS50404">
    <property type="entry name" value="GST_NTER"/>
    <property type="match status" value="1"/>
</dbReference>
<dbReference type="InterPro" id="IPR036249">
    <property type="entry name" value="Thioredoxin-like_sf"/>
</dbReference>
<organism evidence="2 3">
    <name type="scientific">Aliigemmobacter aestuarii</name>
    <dbReference type="NCBI Taxonomy" id="1445661"/>
    <lineage>
        <taxon>Bacteria</taxon>
        <taxon>Pseudomonadati</taxon>
        <taxon>Pseudomonadota</taxon>
        <taxon>Alphaproteobacteria</taxon>
        <taxon>Rhodobacterales</taxon>
        <taxon>Paracoccaceae</taxon>
        <taxon>Aliigemmobacter</taxon>
    </lineage>
</organism>
<dbReference type="InterPro" id="IPR004045">
    <property type="entry name" value="Glutathione_S-Trfase_N"/>
</dbReference>
<dbReference type="CDD" id="cd03205">
    <property type="entry name" value="GST_C_6"/>
    <property type="match status" value="1"/>
</dbReference>
<proteinExistence type="predicted"/>
<reference evidence="2 3" key="1">
    <citation type="submission" date="2019-04" db="EMBL/GenBank/DDBJ databases">
        <title>Draft genome sequence of Gemmobacter aestuarii sp. nov.</title>
        <authorList>
            <person name="Hameed A."/>
            <person name="Lin S.-Y."/>
            <person name="Shahina M."/>
            <person name="Lai W.-A."/>
            <person name="Young C.-C."/>
        </authorList>
    </citation>
    <scope>NUCLEOTIDE SEQUENCE [LARGE SCALE GENOMIC DNA]</scope>
    <source>
        <strain evidence="2 3">CC-PW-75</strain>
    </source>
</reference>
<dbReference type="Pfam" id="PF13410">
    <property type="entry name" value="GST_C_2"/>
    <property type="match status" value="1"/>
</dbReference>
<dbReference type="GO" id="GO:0005737">
    <property type="term" value="C:cytoplasm"/>
    <property type="evidence" value="ECO:0007669"/>
    <property type="project" value="TreeGrafter"/>
</dbReference>
<sequence length="203" mass="22500">MRLYHSPTSPFVRKVMVLLIESGNEGRIDIVHAAGSPVDPGTMPLAQNPLGKIPALERDDGPAIYDSRVICRYLDDRFGAGLYPSGPRLWDALTLEATADGIMDAAILMVYESRIRPEDKRFDPWAEGQWAKVERALDALESRWIATLSGPVDMGQIAVGCALGYLDFRLHDRDWRGTRPQLAAWYAAFADRRSMLATVPAAT</sequence>
<dbReference type="SUPFAM" id="SSF47616">
    <property type="entry name" value="GST C-terminal domain-like"/>
    <property type="match status" value="1"/>
</dbReference>
<dbReference type="SUPFAM" id="SSF52833">
    <property type="entry name" value="Thioredoxin-like"/>
    <property type="match status" value="1"/>
</dbReference>
<keyword evidence="2" id="KW-0808">Transferase</keyword>
<dbReference type="CDD" id="cd03049">
    <property type="entry name" value="GST_N_3"/>
    <property type="match status" value="1"/>
</dbReference>